<evidence type="ECO:0000313" key="2">
    <source>
        <dbReference type="EMBL" id="PWI58893.1"/>
    </source>
</evidence>
<name>A0A2U3DC78_SULT2</name>
<keyword evidence="3" id="KW-1185">Reference proteome</keyword>
<sequence length="140" mass="16272">MLFYPILAVHLVAVIAKISVFFTIPKLRDVQSVQKFVQRYQTIDRISNYTMWITGGLLLFVTSWRLLLQMWLLVSMLLYILVFLLIRGIVFRRLRIIADSKKLYARDELKLLRTESYCVMAAALALLGGIGYLMVNKPWA</sequence>
<evidence type="ECO:0000313" key="3">
    <source>
        <dbReference type="Proteomes" id="UP000245380"/>
    </source>
</evidence>
<keyword evidence="1" id="KW-0812">Transmembrane</keyword>
<reference evidence="2 3" key="1">
    <citation type="submission" date="2016-11" db="EMBL/GenBank/DDBJ databases">
        <title>Comparative genomics of Acidibacillus ferroxidans species.</title>
        <authorList>
            <person name="Oliveira G."/>
            <person name="Nunes G."/>
            <person name="Oliveira R."/>
            <person name="Araujo F."/>
            <person name="Salim A."/>
            <person name="Scholte L."/>
            <person name="Morais D."/>
            <person name="Nancucheo I."/>
            <person name="Johnson D.B."/>
            <person name="Grail B."/>
            <person name="Bittencourt J."/>
            <person name="Valadares R."/>
        </authorList>
    </citation>
    <scope>NUCLEOTIDE SEQUENCE [LARGE SCALE GENOMIC DNA]</scope>
    <source>
        <strain evidence="2 3">Y002</strain>
    </source>
</reference>
<keyword evidence="1" id="KW-1133">Transmembrane helix</keyword>
<feature type="transmembrane region" description="Helical" evidence="1">
    <location>
        <begin position="6"/>
        <end position="25"/>
    </location>
</feature>
<dbReference type="RefSeq" id="WP_109429489.1">
    <property type="nucleotide sequence ID" value="NZ_MPDK01000002.1"/>
</dbReference>
<dbReference type="AlphaFoldDB" id="A0A2U3DC78"/>
<dbReference type="OrthoDB" id="2680319at2"/>
<protein>
    <submittedName>
        <fullName evidence="2">Uncharacterized protein</fullName>
    </submittedName>
</protein>
<proteinExistence type="predicted"/>
<organism evidence="2 3">
    <name type="scientific">Sulfoacidibacillus thermotolerans</name>
    <name type="common">Acidibacillus sulfuroxidans</name>
    <dbReference type="NCBI Taxonomy" id="1765684"/>
    <lineage>
        <taxon>Bacteria</taxon>
        <taxon>Bacillati</taxon>
        <taxon>Bacillota</taxon>
        <taxon>Bacilli</taxon>
        <taxon>Bacillales</taxon>
        <taxon>Alicyclobacillaceae</taxon>
        <taxon>Sulfoacidibacillus</taxon>
    </lineage>
</organism>
<dbReference type="Proteomes" id="UP000245380">
    <property type="component" value="Unassembled WGS sequence"/>
</dbReference>
<feature type="transmembrane region" description="Helical" evidence="1">
    <location>
        <begin position="70"/>
        <end position="90"/>
    </location>
</feature>
<evidence type="ECO:0000256" key="1">
    <source>
        <dbReference type="SAM" id="Phobius"/>
    </source>
</evidence>
<feature type="transmembrane region" description="Helical" evidence="1">
    <location>
        <begin position="111"/>
        <end position="135"/>
    </location>
</feature>
<dbReference type="InterPro" id="IPR018729">
    <property type="entry name" value="DUF2269_transmembrane"/>
</dbReference>
<keyword evidence="1" id="KW-0472">Membrane</keyword>
<dbReference type="EMBL" id="MPDK01000002">
    <property type="protein sequence ID" value="PWI58893.1"/>
    <property type="molecule type" value="Genomic_DNA"/>
</dbReference>
<gene>
    <name evidence="2" type="ORF">BM613_02065</name>
</gene>
<accession>A0A2U3DC78</accession>
<dbReference type="Pfam" id="PF10027">
    <property type="entry name" value="DUF2269"/>
    <property type="match status" value="1"/>
</dbReference>
<comment type="caution">
    <text evidence="2">The sequence shown here is derived from an EMBL/GenBank/DDBJ whole genome shotgun (WGS) entry which is preliminary data.</text>
</comment>
<feature type="transmembrane region" description="Helical" evidence="1">
    <location>
        <begin position="46"/>
        <end position="64"/>
    </location>
</feature>